<reference evidence="4 5" key="1">
    <citation type="submission" date="2023-08" db="EMBL/GenBank/DDBJ databases">
        <title>Genome sequence of Thermaerobacter compostii strain Ins1, a spore-forming filamentous bacterium isolated from a deep geothermal reservoir.</title>
        <authorList>
            <person name="Bregnard D."/>
            <person name="Gonzalez D."/>
            <person name="Junier P."/>
        </authorList>
    </citation>
    <scope>NUCLEOTIDE SEQUENCE [LARGE SCALE GENOMIC DNA]</scope>
    <source>
        <strain evidence="4 5">Ins1</strain>
    </source>
</reference>
<sequence>MAAPTVNPGHRRGAVRTPVAARIREAAAELFARQGFRGTGLRQVAAAAGVAVGTVYAHYRDKAALLRSVAEEQAAVIGRRLAPVHLTPGRPAAERWAAFRDVLRDALPWLACEAEAGAAVARGAGQRGEDRQGPVTAALHQGLARLLVEGARRGEVELPHLRPDAGRPALPGAAVEAAAGDAAAAVLAAALGLWERGRADDLDWLWWGLAARSPRQHEGTR</sequence>
<dbReference type="PANTHER" id="PTHR30055">
    <property type="entry name" value="HTH-TYPE TRANSCRIPTIONAL REGULATOR RUTR"/>
    <property type="match status" value="1"/>
</dbReference>
<organism evidence="4 5">
    <name type="scientific">Thermaerobacter composti</name>
    <dbReference type="NCBI Taxonomy" id="554949"/>
    <lineage>
        <taxon>Bacteria</taxon>
        <taxon>Bacillati</taxon>
        <taxon>Bacillota</taxon>
        <taxon>Clostridia</taxon>
        <taxon>Eubacteriales</taxon>
        <taxon>Clostridiales Family XVII. Incertae Sedis</taxon>
        <taxon>Thermaerobacter</taxon>
    </lineage>
</organism>
<dbReference type="EMBL" id="CP132508">
    <property type="protein sequence ID" value="WPD18027.1"/>
    <property type="molecule type" value="Genomic_DNA"/>
</dbReference>
<accession>A0ABZ0QKM0</accession>
<dbReference type="PRINTS" id="PR00455">
    <property type="entry name" value="HTHTETR"/>
</dbReference>
<gene>
    <name evidence="4" type="ORF">Q5761_06420</name>
</gene>
<dbReference type="PANTHER" id="PTHR30055:SF226">
    <property type="entry name" value="HTH-TYPE TRANSCRIPTIONAL REGULATOR PKSA"/>
    <property type="match status" value="1"/>
</dbReference>
<proteinExistence type="predicted"/>
<evidence type="ECO:0000313" key="5">
    <source>
        <dbReference type="Proteomes" id="UP001304683"/>
    </source>
</evidence>
<evidence type="ECO:0000313" key="4">
    <source>
        <dbReference type="EMBL" id="WPD18027.1"/>
    </source>
</evidence>
<dbReference type="InterPro" id="IPR050109">
    <property type="entry name" value="HTH-type_TetR-like_transc_reg"/>
</dbReference>
<feature type="domain" description="HTH tetR-type" evidence="3">
    <location>
        <begin position="17"/>
        <end position="77"/>
    </location>
</feature>
<feature type="DNA-binding region" description="H-T-H motif" evidence="2">
    <location>
        <begin position="40"/>
        <end position="59"/>
    </location>
</feature>
<dbReference type="InterPro" id="IPR009057">
    <property type="entry name" value="Homeodomain-like_sf"/>
</dbReference>
<dbReference type="Proteomes" id="UP001304683">
    <property type="component" value="Chromosome"/>
</dbReference>
<keyword evidence="5" id="KW-1185">Reference proteome</keyword>
<name>A0ABZ0QKM0_9FIRM</name>
<dbReference type="Gene3D" id="1.10.357.10">
    <property type="entry name" value="Tetracycline Repressor, domain 2"/>
    <property type="match status" value="1"/>
</dbReference>
<dbReference type="SUPFAM" id="SSF46689">
    <property type="entry name" value="Homeodomain-like"/>
    <property type="match status" value="1"/>
</dbReference>
<evidence type="ECO:0000256" key="2">
    <source>
        <dbReference type="PROSITE-ProRule" id="PRU00335"/>
    </source>
</evidence>
<evidence type="ECO:0000259" key="3">
    <source>
        <dbReference type="PROSITE" id="PS50977"/>
    </source>
</evidence>
<dbReference type="InterPro" id="IPR001647">
    <property type="entry name" value="HTH_TetR"/>
</dbReference>
<keyword evidence="1 2" id="KW-0238">DNA-binding</keyword>
<dbReference type="Pfam" id="PF00440">
    <property type="entry name" value="TetR_N"/>
    <property type="match status" value="1"/>
</dbReference>
<dbReference type="PROSITE" id="PS50977">
    <property type="entry name" value="HTH_TETR_2"/>
    <property type="match status" value="1"/>
</dbReference>
<protein>
    <submittedName>
        <fullName evidence="4">TetR family transcriptional regulator</fullName>
    </submittedName>
</protein>
<dbReference type="RefSeq" id="WP_318749941.1">
    <property type="nucleotide sequence ID" value="NZ_CP132508.1"/>
</dbReference>
<evidence type="ECO:0000256" key="1">
    <source>
        <dbReference type="ARBA" id="ARBA00023125"/>
    </source>
</evidence>